<keyword evidence="1" id="KW-0175">Coiled coil</keyword>
<dbReference type="Proteomes" id="UP000002710">
    <property type="component" value="Chromosome"/>
</dbReference>
<dbReference type="AlphaFoldDB" id="Q311R3"/>
<dbReference type="EMBL" id="CP000112">
    <property type="protein sequence ID" value="ABB38333.1"/>
    <property type="molecule type" value="Genomic_DNA"/>
</dbReference>
<sequence length="146" mass="15124">MKDSGGKREDGCAEEQGCTTTAQGPGSAAGRWSFVLSVLAVVVSSVFAFGLSGNISGVNSHLSAEAETVQALEKKIAGLEQLVRKDDAAKLVRDELNNAVLADVLHRLEGLVQRVDDPALVQKINDAAALLREVQGAAAPDGSLDG</sequence>
<keyword evidence="5" id="KW-1185">Reference proteome</keyword>
<protein>
    <submittedName>
        <fullName evidence="4">Uncharacterized protein</fullName>
    </submittedName>
</protein>
<evidence type="ECO:0000313" key="5">
    <source>
        <dbReference type="Proteomes" id="UP000002710"/>
    </source>
</evidence>
<feature type="transmembrane region" description="Helical" evidence="3">
    <location>
        <begin position="32"/>
        <end position="51"/>
    </location>
</feature>
<feature type="region of interest" description="Disordered" evidence="2">
    <location>
        <begin position="1"/>
        <end position="27"/>
    </location>
</feature>
<dbReference type="STRING" id="207559.Dde_1536"/>
<evidence type="ECO:0000256" key="2">
    <source>
        <dbReference type="SAM" id="MobiDB-lite"/>
    </source>
</evidence>
<reference evidence="4 5" key="1">
    <citation type="journal article" date="2011" name="J. Bacteriol.">
        <title>Complete genome sequence and updated annotation of Desulfovibrio alaskensis G20.</title>
        <authorList>
            <person name="Hauser L.J."/>
            <person name="Land M.L."/>
            <person name="Brown S.D."/>
            <person name="Larimer F."/>
            <person name="Keller K.L."/>
            <person name="Rapp-Giles B.J."/>
            <person name="Price M.N."/>
            <person name="Lin M."/>
            <person name="Bruce D.C."/>
            <person name="Detter J.C."/>
            <person name="Tapia R."/>
            <person name="Han C.S."/>
            <person name="Goodwin L.A."/>
            <person name="Cheng J.F."/>
            <person name="Pitluck S."/>
            <person name="Copeland A."/>
            <person name="Lucas S."/>
            <person name="Nolan M."/>
            <person name="Lapidus A.L."/>
            <person name="Palumbo A.V."/>
            <person name="Wall J.D."/>
        </authorList>
    </citation>
    <scope>NUCLEOTIDE SEQUENCE [LARGE SCALE GENOMIC DNA]</scope>
    <source>
        <strain evidence="5">ATCC BAA 1058 / DSM 17464 / G20</strain>
    </source>
</reference>
<gene>
    <name evidence="4" type="ordered locus">Dde_1536</name>
</gene>
<dbReference type="HOGENOM" id="CLU_1774357_0_0_7"/>
<organism evidence="4 5">
    <name type="scientific">Oleidesulfovibrio alaskensis (strain ATCC BAA-1058 / DSM 17464 / G20)</name>
    <name type="common">Desulfovibrio alaskensis</name>
    <dbReference type="NCBI Taxonomy" id="207559"/>
    <lineage>
        <taxon>Bacteria</taxon>
        <taxon>Pseudomonadati</taxon>
        <taxon>Thermodesulfobacteriota</taxon>
        <taxon>Desulfovibrionia</taxon>
        <taxon>Desulfovibrionales</taxon>
        <taxon>Desulfovibrionaceae</taxon>
        <taxon>Oleidesulfovibrio</taxon>
    </lineage>
</organism>
<keyword evidence="3" id="KW-0812">Transmembrane</keyword>
<accession>Q311R3</accession>
<keyword evidence="3" id="KW-0472">Membrane</keyword>
<feature type="coiled-coil region" evidence="1">
    <location>
        <begin position="62"/>
        <end position="89"/>
    </location>
</feature>
<evidence type="ECO:0000256" key="1">
    <source>
        <dbReference type="SAM" id="Coils"/>
    </source>
</evidence>
<dbReference type="KEGG" id="dde:Dde_1536"/>
<evidence type="ECO:0000256" key="3">
    <source>
        <dbReference type="SAM" id="Phobius"/>
    </source>
</evidence>
<proteinExistence type="predicted"/>
<dbReference type="RefSeq" id="WP_011367495.1">
    <property type="nucleotide sequence ID" value="NC_007519.1"/>
</dbReference>
<name>Q311R3_OLEA2</name>
<evidence type="ECO:0000313" key="4">
    <source>
        <dbReference type="EMBL" id="ABB38333.1"/>
    </source>
</evidence>
<keyword evidence="3" id="KW-1133">Transmembrane helix</keyword>
<feature type="compositionally biased region" description="Basic and acidic residues" evidence="2">
    <location>
        <begin position="1"/>
        <end position="11"/>
    </location>
</feature>